<evidence type="ECO:0000256" key="10">
    <source>
        <dbReference type="ARBA" id="ARBA00023239"/>
    </source>
</evidence>
<dbReference type="CDD" id="cd21117">
    <property type="entry name" value="Twitch_MoaA"/>
    <property type="match status" value="1"/>
</dbReference>
<dbReference type="InterPro" id="IPR000385">
    <property type="entry name" value="MoaA_NifB_PqqE_Fe-S-bd_CS"/>
</dbReference>
<dbReference type="EC" id="4.1.99.22" evidence="1 12"/>
<comment type="caution">
    <text evidence="14">The sequence shown here is derived from an EMBL/GenBank/DDBJ whole genome shotgun (WGS) entry which is preliminary data.</text>
</comment>
<feature type="binding site" evidence="12">
    <location>
        <position position="25"/>
    </location>
    <ligand>
        <name>[4Fe-4S] cluster</name>
        <dbReference type="ChEBI" id="CHEBI:49883"/>
        <label>1</label>
        <note>4Fe-4S-S-AdoMet</note>
    </ligand>
</feature>
<dbReference type="EMBL" id="JPIN01000002">
    <property type="protein sequence ID" value="KFZ29340.1"/>
    <property type="molecule type" value="Genomic_DNA"/>
</dbReference>
<dbReference type="PANTHER" id="PTHR22960:SF28">
    <property type="entry name" value="GTP 3',8-CYCLASE"/>
    <property type="match status" value="1"/>
</dbReference>
<dbReference type="InterPro" id="IPR050105">
    <property type="entry name" value="MoCo_biosynth_MoaA/MoaC"/>
</dbReference>
<dbReference type="SMART" id="SM00729">
    <property type="entry name" value="Elp3"/>
    <property type="match status" value="1"/>
</dbReference>
<dbReference type="CDD" id="cd01335">
    <property type="entry name" value="Radical_SAM"/>
    <property type="match status" value="1"/>
</dbReference>
<keyword evidence="3 12" id="KW-0949">S-adenosyl-L-methionine</keyword>
<feature type="binding site" evidence="12">
    <location>
        <position position="255"/>
    </location>
    <ligand>
        <name>[4Fe-4S] cluster</name>
        <dbReference type="ChEBI" id="CHEBI:49883"/>
        <label>2</label>
        <note>4Fe-4S-substrate</note>
    </ligand>
</feature>
<dbReference type="PROSITE" id="PS01305">
    <property type="entry name" value="MOAA_NIFB_PQQE"/>
    <property type="match status" value="1"/>
</dbReference>
<dbReference type="NCBIfam" id="TIGR02666">
    <property type="entry name" value="moaA"/>
    <property type="match status" value="1"/>
</dbReference>
<evidence type="ECO:0000256" key="2">
    <source>
        <dbReference type="ARBA" id="ARBA00022485"/>
    </source>
</evidence>
<comment type="catalytic activity">
    <reaction evidence="11 12">
        <text>GTP + AH2 + S-adenosyl-L-methionine = (8S)-3',8-cyclo-7,8-dihydroguanosine 5'-triphosphate + 5'-deoxyadenosine + L-methionine + A + H(+)</text>
        <dbReference type="Rhea" id="RHEA:49576"/>
        <dbReference type="ChEBI" id="CHEBI:13193"/>
        <dbReference type="ChEBI" id="CHEBI:15378"/>
        <dbReference type="ChEBI" id="CHEBI:17319"/>
        <dbReference type="ChEBI" id="CHEBI:17499"/>
        <dbReference type="ChEBI" id="CHEBI:37565"/>
        <dbReference type="ChEBI" id="CHEBI:57844"/>
        <dbReference type="ChEBI" id="CHEBI:59789"/>
        <dbReference type="ChEBI" id="CHEBI:131766"/>
        <dbReference type="EC" id="4.1.99.22"/>
    </reaction>
</comment>
<dbReference type="eggNOG" id="COG2896">
    <property type="taxonomic scope" value="Bacteria"/>
</dbReference>
<keyword evidence="7 12" id="KW-0411">Iron-sulfur</keyword>
<evidence type="ECO:0000256" key="4">
    <source>
        <dbReference type="ARBA" id="ARBA00022723"/>
    </source>
</evidence>
<dbReference type="GO" id="GO:0061798">
    <property type="term" value="F:GTP 3',8'-cyclase activity"/>
    <property type="evidence" value="ECO:0007669"/>
    <property type="project" value="UniProtKB-UniRule"/>
</dbReference>
<dbReference type="InterPro" id="IPR006638">
    <property type="entry name" value="Elp3/MiaA/NifB-like_rSAM"/>
</dbReference>
<feature type="binding site" evidence="12">
    <location>
        <position position="94"/>
    </location>
    <ligand>
        <name>GTP</name>
        <dbReference type="ChEBI" id="CHEBI:37565"/>
    </ligand>
</feature>
<feature type="domain" description="Radical SAM core" evidence="13">
    <location>
        <begin position="5"/>
        <end position="226"/>
    </location>
</feature>
<feature type="binding site" evidence="12">
    <location>
        <position position="118"/>
    </location>
    <ligand>
        <name>S-adenosyl-L-methionine</name>
        <dbReference type="ChEBI" id="CHEBI:59789"/>
    </ligand>
</feature>
<keyword evidence="2 12" id="KW-0004">4Fe-4S</keyword>
<keyword evidence="5 12" id="KW-0547">Nucleotide-binding</keyword>
<dbReference type="SFLD" id="SFLDG01067">
    <property type="entry name" value="SPASM/twitch_domain_containing"/>
    <property type="match status" value="1"/>
</dbReference>
<dbReference type="Pfam" id="PF06463">
    <property type="entry name" value="Mob_synth_C"/>
    <property type="match status" value="1"/>
</dbReference>
<comment type="subunit">
    <text evidence="12">Monomer and homodimer.</text>
</comment>
<comment type="pathway">
    <text evidence="12">Cofactor biosynthesis; molybdopterin biosynthesis.</text>
</comment>
<keyword evidence="6 12" id="KW-0408">Iron</keyword>
<evidence type="ECO:0000256" key="8">
    <source>
        <dbReference type="ARBA" id="ARBA00023134"/>
    </source>
</evidence>
<evidence type="ECO:0000313" key="15">
    <source>
        <dbReference type="Proteomes" id="UP000053718"/>
    </source>
</evidence>
<comment type="function">
    <text evidence="12">Catalyzes the cyclization of GTP to (8S)-3',8-cyclo-7,8-dihydroguanosine 5'-triphosphate.</text>
</comment>
<dbReference type="PANTHER" id="PTHR22960">
    <property type="entry name" value="MOLYBDOPTERIN COFACTOR SYNTHESIS PROTEIN A"/>
    <property type="match status" value="1"/>
</dbReference>
<evidence type="ECO:0000256" key="5">
    <source>
        <dbReference type="ARBA" id="ARBA00022741"/>
    </source>
</evidence>
<keyword evidence="4 12" id="KW-0479">Metal-binding</keyword>
<feature type="binding site" evidence="12">
    <location>
        <position position="269"/>
    </location>
    <ligand>
        <name>[4Fe-4S] cluster</name>
        <dbReference type="ChEBI" id="CHEBI:49883"/>
        <label>2</label>
        <note>4Fe-4S-substrate</note>
    </ligand>
</feature>
<gene>
    <name evidence="12 14" type="primary">moaA</name>
    <name evidence="14" type="ORF">IDAT_02970</name>
</gene>
<dbReference type="OrthoDB" id="9763993at2"/>
<evidence type="ECO:0000256" key="12">
    <source>
        <dbReference type="HAMAP-Rule" id="MF_01225"/>
    </source>
</evidence>
<feature type="binding site" evidence="12">
    <location>
        <position position="28"/>
    </location>
    <ligand>
        <name>[4Fe-4S] cluster</name>
        <dbReference type="ChEBI" id="CHEBI:49883"/>
        <label>1</label>
        <note>4Fe-4S-S-AdoMet</note>
    </ligand>
</feature>
<keyword evidence="15" id="KW-1185">Reference proteome</keyword>
<reference evidence="14 15" key="1">
    <citation type="submission" date="2014-06" db="EMBL/GenBank/DDBJ databases">
        <title>Draft genome sequence of Idiomarina sp. MCCC 1A10513.</title>
        <authorList>
            <person name="Du J."/>
            <person name="Lai Q."/>
            <person name="Shao Z."/>
        </authorList>
    </citation>
    <scope>NUCLEOTIDE SEQUENCE [LARGE SCALE GENOMIC DNA]</scope>
    <source>
        <strain evidence="14 15">MCCC 1A10513</strain>
    </source>
</reference>
<dbReference type="GO" id="GO:0046872">
    <property type="term" value="F:metal ion binding"/>
    <property type="evidence" value="ECO:0007669"/>
    <property type="project" value="UniProtKB-KW"/>
</dbReference>
<feature type="binding site" evidence="12">
    <location>
        <position position="189"/>
    </location>
    <ligand>
        <name>S-adenosyl-L-methionine</name>
        <dbReference type="ChEBI" id="CHEBI:59789"/>
    </ligand>
</feature>
<evidence type="ECO:0000313" key="14">
    <source>
        <dbReference type="EMBL" id="KFZ29340.1"/>
    </source>
</evidence>
<dbReference type="GO" id="GO:0006777">
    <property type="term" value="P:Mo-molybdopterin cofactor biosynthetic process"/>
    <property type="evidence" value="ECO:0007669"/>
    <property type="project" value="UniProtKB-UniRule"/>
</dbReference>
<dbReference type="RefSeq" id="WP_034730361.1">
    <property type="nucleotide sequence ID" value="NZ_JPIN01000002.1"/>
</dbReference>
<sequence>MLVDRFARRFTYLRLSLTESCNFRCDYCLPDGPDCSSRKEELTLPEIRRLVTAFAQLGTRKVRLTGGEPCLRKDLLEVIQTVKAIPGIEEVAITTNGYRLQRDIEDWRAAGVDAINVSVDSLDPSTFHLITGQNRLPSILDGIDQAIAAGIPKVKVNSVLLKGYNGSALPEFLEFIRQRKVSLRFIELMRTNDNVGYYQRHHISGDTIKQQLLGEGWQQCQKGPTAGPAQEFAHPDYQGKLGLIMPYSRDFCDDCNRLRVSSRGQLFLCLFTEQHQNLRDHLQSDDTQPLQAALQQMVLAKKATHFLHEQQSGSTRHLAMIGG</sequence>
<dbReference type="PROSITE" id="PS51918">
    <property type="entry name" value="RADICAL_SAM"/>
    <property type="match status" value="1"/>
</dbReference>
<feature type="binding site" evidence="12">
    <location>
        <position position="27"/>
    </location>
    <ligand>
        <name>S-adenosyl-L-methionine</name>
        <dbReference type="ChEBI" id="CHEBI:59789"/>
    </ligand>
</feature>
<evidence type="ECO:0000259" key="13">
    <source>
        <dbReference type="PROSITE" id="PS51918"/>
    </source>
</evidence>
<dbReference type="GO" id="GO:0051539">
    <property type="term" value="F:4 iron, 4 sulfur cluster binding"/>
    <property type="evidence" value="ECO:0007669"/>
    <property type="project" value="UniProtKB-UniRule"/>
</dbReference>
<dbReference type="SFLD" id="SFLDS00029">
    <property type="entry name" value="Radical_SAM"/>
    <property type="match status" value="1"/>
</dbReference>
<feature type="binding site" evidence="12">
    <location>
        <position position="21"/>
    </location>
    <ligand>
        <name>[4Fe-4S] cluster</name>
        <dbReference type="ChEBI" id="CHEBI:49883"/>
        <label>1</label>
        <note>4Fe-4S-S-AdoMet</note>
    </ligand>
</feature>
<dbReference type="GO" id="GO:0061799">
    <property type="term" value="F:cyclic pyranopterin monophosphate synthase activity"/>
    <property type="evidence" value="ECO:0007669"/>
    <property type="project" value="TreeGrafter"/>
</dbReference>
<comment type="cofactor">
    <cofactor evidence="12">
        <name>[4Fe-4S] cluster</name>
        <dbReference type="ChEBI" id="CHEBI:49883"/>
    </cofactor>
    <text evidence="12">Binds 2 [4Fe-4S] clusters. Binds 1 [4Fe-4S] cluster coordinated with 3 cysteines and an exchangeable S-adenosyl-L-methionine and 1 [4Fe-4S] cluster coordinated with 3 cysteines and the GTP-derived substrate.</text>
</comment>
<evidence type="ECO:0000256" key="1">
    <source>
        <dbReference type="ARBA" id="ARBA00012167"/>
    </source>
</evidence>
<feature type="binding site" evidence="12">
    <location>
        <begin position="257"/>
        <end position="259"/>
    </location>
    <ligand>
        <name>GTP</name>
        <dbReference type="ChEBI" id="CHEBI:37565"/>
    </ligand>
</feature>
<dbReference type="UniPathway" id="UPA00344"/>
<dbReference type="InterPro" id="IPR013785">
    <property type="entry name" value="Aldolase_TIM"/>
</dbReference>
<keyword evidence="10 12" id="KW-0456">Lyase</keyword>
<evidence type="ECO:0000256" key="3">
    <source>
        <dbReference type="ARBA" id="ARBA00022691"/>
    </source>
</evidence>
<feature type="binding site" evidence="12">
    <location>
        <position position="63"/>
    </location>
    <ligand>
        <name>GTP</name>
        <dbReference type="ChEBI" id="CHEBI:37565"/>
    </ligand>
</feature>
<dbReference type="SUPFAM" id="SSF102114">
    <property type="entry name" value="Radical SAM enzymes"/>
    <property type="match status" value="1"/>
</dbReference>
<dbReference type="GO" id="GO:0005525">
    <property type="term" value="F:GTP binding"/>
    <property type="evidence" value="ECO:0007669"/>
    <property type="project" value="UniProtKB-UniRule"/>
</dbReference>
<feature type="binding site" evidence="12">
    <location>
        <position position="155"/>
    </location>
    <ligand>
        <name>GTP</name>
        <dbReference type="ChEBI" id="CHEBI:37565"/>
    </ligand>
</feature>
<feature type="binding site" evidence="12">
    <location>
        <position position="67"/>
    </location>
    <ligand>
        <name>S-adenosyl-L-methionine</name>
        <dbReference type="ChEBI" id="CHEBI:59789"/>
    </ligand>
</feature>
<dbReference type="STRING" id="1517416.IDAT_02970"/>
<evidence type="ECO:0000256" key="9">
    <source>
        <dbReference type="ARBA" id="ARBA00023150"/>
    </source>
</evidence>
<organism evidence="14 15">
    <name type="scientific">Pseudidiomarina atlantica</name>
    <dbReference type="NCBI Taxonomy" id="1517416"/>
    <lineage>
        <taxon>Bacteria</taxon>
        <taxon>Pseudomonadati</taxon>
        <taxon>Pseudomonadota</taxon>
        <taxon>Gammaproteobacteria</taxon>
        <taxon>Alteromonadales</taxon>
        <taxon>Idiomarinaceae</taxon>
        <taxon>Pseudidiomarina</taxon>
    </lineage>
</organism>
<proteinExistence type="inferred from homology"/>
<dbReference type="Proteomes" id="UP000053718">
    <property type="component" value="Unassembled WGS sequence"/>
</dbReference>
<dbReference type="InterPro" id="IPR010505">
    <property type="entry name" value="MoaA_twitch"/>
</dbReference>
<protein>
    <recommendedName>
        <fullName evidence="1 12">GTP 3',8-cyclase</fullName>
        <ecNumber evidence="1 12">4.1.99.22</ecNumber>
    </recommendedName>
    <alternativeName>
        <fullName evidence="12">Molybdenum cofactor biosynthesis protein A</fullName>
    </alternativeName>
</protein>
<keyword evidence="9 12" id="KW-0501">Molybdenum cofactor biosynthesis</keyword>
<dbReference type="GO" id="GO:1904047">
    <property type="term" value="F:S-adenosyl-L-methionine binding"/>
    <property type="evidence" value="ECO:0007669"/>
    <property type="project" value="UniProtKB-UniRule"/>
</dbReference>
<keyword evidence="8 12" id="KW-0342">GTP-binding</keyword>
<comment type="similarity">
    <text evidence="12">Belongs to the radical SAM superfamily. MoaA family.</text>
</comment>
<dbReference type="InterPro" id="IPR013483">
    <property type="entry name" value="MoaA"/>
</dbReference>
<dbReference type="SFLD" id="SFLDG01383">
    <property type="entry name" value="cyclic_pyranopterin_phosphate"/>
    <property type="match status" value="1"/>
</dbReference>
<feature type="binding site" evidence="12">
    <location>
        <position position="252"/>
    </location>
    <ligand>
        <name>[4Fe-4S] cluster</name>
        <dbReference type="ChEBI" id="CHEBI:49883"/>
        <label>2</label>
        <note>4Fe-4S-substrate</note>
    </ligand>
</feature>
<evidence type="ECO:0000256" key="11">
    <source>
        <dbReference type="ARBA" id="ARBA00048697"/>
    </source>
</evidence>
<dbReference type="AlphaFoldDB" id="A0A094INX2"/>
<evidence type="ECO:0000256" key="7">
    <source>
        <dbReference type="ARBA" id="ARBA00023014"/>
    </source>
</evidence>
<dbReference type="HAMAP" id="MF_01225_B">
    <property type="entry name" value="MoaA_B"/>
    <property type="match status" value="1"/>
</dbReference>
<accession>A0A094INX2</accession>
<dbReference type="Gene3D" id="3.20.20.70">
    <property type="entry name" value="Aldolase class I"/>
    <property type="match status" value="1"/>
</dbReference>
<feature type="binding site" evidence="12">
    <location>
        <position position="14"/>
    </location>
    <ligand>
        <name>GTP</name>
        <dbReference type="ChEBI" id="CHEBI:37565"/>
    </ligand>
</feature>
<dbReference type="SFLD" id="SFLDG01386">
    <property type="entry name" value="main_SPASM_domain-containing"/>
    <property type="match status" value="1"/>
</dbReference>
<dbReference type="Pfam" id="PF04055">
    <property type="entry name" value="Radical_SAM"/>
    <property type="match status" value="1"/>
</dbReference>
<dbReference type="InterPro" id="IPR007197">
    <property type="entry name" value="rSAM"/>
</dbReference>
<dbReference type="InterPro" id="IPR040064">
    <property type="entry name" value="MoaA-like"/>
</dbReference>
<name>A0A094INX2_9GAMM</name>
<evidence type="ECO:0000256" key="6">
    <source>
        <dbReference type="ARBA" id="ARBA00023004"/>
    </source>
</evidence>
<dbReference type="InterPro" id="IPR058240">
    <property type="entry name" value="rSAM_sf"/>
</dbReference>